<keyword evidence="1" id="KW-0696">RNA-directed RNA polymerase</keyword>
<keyword evidence="1" id="KW-0808">Transferase</keyword>
<keyword evidence="1" id="KW-0548">Nucleotidyltransferase</keyword>
<sequence>MDATQPRSVVVGRSNSKTLDRVGIPYIEDVPGCRSLFLCRLQQKKQLASLRAIADGLAASYDLGSLKGYLLEGIPSVIPRGDSPSRFDDASKFWQDVQLYKKKIEKTETRVIRSLLKKQKKIDDKKTRHSIQFSLSLIGKSLRPPCRCFSYVHDSSEHANSISRSDNVDPCYLGFVKDMAKRIFTKGWDAGYKNECVGAIVSDNACEESGRKVFGPLPLLRREGDHLAYVRKVLGEDSFSFSPTGRYSTVNSAGKIRPLSIMHHSYEYLRPLHKTLYNYISRFPWLLRGSPTSKSFPFFSEEGDFISVDFVSATDNLSVNVSEAILGVALNKSRFIPDSIKESALASLRPTLDYGTFKRVLSMGQMMGSLLSFPLLCLQTFFFYLYSTDQTMLSGKELRRFSRCLVNGDDLVFKSPDAKKFFLAASSTPSVINEKKTGISKSFFNINSTLFEYSRGSVRSLPFIRPAQLCFEDALDVGSRVWETTRWLSGRLLRHTFNWVMSRAVWFVKQQGWSFFKSSFSGEKQSAFLSSHLSYEVLVSQGRQEGPIPSPPSELASNVAEPPKWISDALVPEQMQMLSRLWQARQRFECPLPTDNFDLSWTEDGSQPPCGATRVVFDRQKELDSDRFDWKEFKRIEDLRWGRKIVRSVLGYPSRYPAWHEGRLLSLKAIKRSLLKRIKNKKNFKKKDFDPGLLPVELIQFFEDVKSSRRLISDGTGWVKLCSEQVEVLHRIFFFKRTCGRL</sequence>
<name>A0A9E7V216_9VIRU</name>
<protein>
    <submittedName>
        <fullName evidence="1">RNA-dependent RNA polymerase</fullName>
    </submittedName>
</protein>
<proteinExistence type="predicted"/>
<reference evidence="1" key="1">
    <citation type="submission" date="2022-05" db="EMBL/GenBank/DDBJ databases">
        <authorList>
            <person name="Cao W."/>
            <person name="Jia N."/>
            <person name="Lam T.T.-Y."/>
            <person name="Ni X."/>
            <person name="Liu J."/>
        </authorList>
    </citation>
    <scope>NUCLEOTIDE SEQUENCE</scope>
    <source>
        <strain evidence="1">TIGMIC 1</strain>
    </source>
</reference>
<dbReference type="EMBL" id="ON746350">
    <property type="protein sequence ID" value="UYL95439.1"/>
    <property type="molecule type" value="Genomic_RNA"/>
</dbReference>
<evidence type="ECO:0000313" key="1">
    <source>
        <dbReference type="EMBL" id="UYL95439.1"/>
    </source>
</evidence>
<organism evidence="1">
    <name type="scientific">Tongren Botou tick virus 1</name>
    <dbReference type="NCBI Taxonomy" id="2972060"/>
    <lineage>
        <taxon>Viruses</taxon>
        <taxon>Riboviria</taxon>
        <taxon>Orthornavirae</taxon>
        <taxon>Lenarviricota</taxon>
        <taxon>Miaviricetes</taxon>
        <taxon>Ourlivirales</taxon>
        <taxon>Botourmiaviridae</taxon>
    </lineage>
</organism>
<accession>A0A9E7V216</accession>
<dbReference type="GO" id="GO:0003968">
    <property type="term" value="F:RNA-directed RNA polymerase activity"/>
    <property type="evidence" value="ECO:0007669"/>
    <property type="project" value="UniProtKB-KW"/>
</dbReference>